<accession>C7RV40</accession>
<gene>
    <name evidence="1" type="ordered locus">CAP2UW1_1818</name>
</gene>
<dbReference type="STRING" id="522306.CAP2UW1_1818"/>
<organism evidence="1">
    <name type="scientific">Accumulibacter regalis</name>
    <dbReference type="NCBI Taxonomy" id="522306"/>
    <lineage>
        <taxon>Bacteria</taxon>
        <taxon>Pseudomonadati</taxon>
        <taxon>Pseudomonadota</taxon>
        <taxon>Betaproteobacteria</taxon>
        <taxon>Candidatus Accumulibacter</taxon>
    </lineage>
</organism>
<dbReference type="EMBL" id="CP001715">
    <property type="protein sequence ID" value="ACV35119.1"/>
    <property type="molecule type" value="Genomic_DNA"/>
</dbReference>
<reference evidence="1" key="2">
    <citation type="submission" date="2009-09" db="EMBL/GenBank/DDBJ databases">
        <title>Complete sequence of chromosome of Candidatus Accumulibacter phosphatis clade IIA str. UW-1.</title>
        <authorList>
            <consortium name="US DOE Joint Genome Institute"/>
            <person name="Martin H.G."/>
            <person name="Ivanova N."/>
            <person name="Kunin V."/>
            <person name="Warnecke F."/>
            <person name="Barry K."/>
            <person name="He S."/>
            <person name="Salamov A."/>
            <person name="Szeto E."/>
            <person name="Dalin E."/>
            <person name="Pangilinan J.L."/>
            <person name="Lapidus A."/>
            <person name="Lowry S."/>
            <person name="Kyrpides N.C."/>
            <person name="McMahon K.D."/>
            <person name="Hugenholtz P."/>
        </authorList>
    </citation>
    <scope>NUCLEOTIDE SEQUENCE [LARGE SCALE GENOMIC DNA]</scope>
    <source>
        <strain evidence="1">UW-1</strain>
    </source>
</reference>
<dbReference type="KEGG" id="app:CAP2UW1_1818"/>
<protein>
    <submittedName>
        <fullName evidence="1">Uncharacterized protein</fullName>
    </submittedName>
</protein>
<dbReference type="HOGENOM" id="CLU_054942_0_0_4"/>
<dbReference type="OrthoDB" id="5447244at2"/>
<proteinExistence type="predicted"/>
<evidence type="ECO:0000313" key="1">
    <source>
        <dbReference type="EMBL" id="ACV35119.1"/>
    </source>
</evidence>
<dbReference type="eggNOG" id="ENOG502Z9Z0">
    <property type="taxonomic scope" value="Bacteria"/>
</dbReference>
<dbReference type="AlphaFoldDB" id="C7RV40"/>
<reference evidence="1" key="1">
    <citation type="submission" date="2009-08" db="EMBL/GenBank/DDBJ databases">
        <authorList>
            <consortium name="US DOE Joint Genome Institute"/>
            <person name="Lucas S."/>
            <person name="Copeland A."/>
            <person name="Lapidus A."/>
            <person name="Glavina del Rio T."/>
            <person name="Dalin E."/>
            <person name="Tice H."/>
            <person name="Bruce D."/>
            <person name="Barry K."/>
            <person name="Pitluck S."/>
            <person name="Lowry S."/>
            <person name="Larimer F."/>
            <person name="Land M."/>
            <person name="Hauser L."/>
            <person name="Kyrpides N."/>
            <person name="Ivanova N."/>
            <person name="McMahon K.D."/>
            <person name="Hugenholtz P."/>
        </authorList>
    </citation>
    <scope>NUCLEOTIDE SEQUENCE</scope>
    <source>
        <strain evidence="1">UW-1</strain>
    </source>
</reference>
<sequence>MRDRNYLFNNADWHSVDQHQRKELAKEIDTINGDRLLNSSVDDLCDYFEKKYRIEVPILRPDNIVADQRETKIDVSGDRGRYFSNPGQPFYVNGTTVEISVPFEGDSEAFKIQPTSFTMSPPRAEVKNNNLIIKIEGTDLSAEQVRAEVNRTISEIEGYLVTLRSNAQGLNSQVRSIARGAIEQRRTKLLKDRNLLGDLGFKIKEREGESRTFAAPEVRRKLAPSLPPASATPFKPEPTLASADYDHILSVIQNMVHVMERSPSAFTSMDEESIRSHFLVQLNGHYEGQATGETFNYQGKTDILIRSDGKNIFIAECKFWSGPKKLLETIDQLLGYSSWRDTKVAVIVFNRNKDFTKVLESIRETSKGHSNFKRQIAFASETMFRYVFAHRDDPNRELLLTVMAFDVPA</sequence>
<name>C7RV40_ACCRE</name>